<dbReference type="Proteomes" id="UP000886822">
    <property type="component" value="Unassembled WGS sequence"/>
</dbReference>
<name>A0A9D1QTJ9_9LACO</name>
<keyword evidence="1" id="KW-1133">Transmembrane helix</keyword>
<proteinExistence type="predicted"/>
<comment type="caution">
    <text evidence="2">The sequence shown here is derived from an EMBL/GenBank/DDBJ whole genome shotgun (WGS) entry which is preliminary data.</text>
</comment>
<gene>
    <name evidence="2" type="ORF">H9875_05115</name>
</gene>
<keyword evidence="1" id="KW-0472">Membrane</keyword>
<evidence type="ECO:0000256" key="1">
    <source>
        <dbReference type="SAM" id="Phobius"/>
    </source>
</evidence>
<keyword evidence="1" id="KW-0812">Transmembrane</keyword>
<evidence type="ECO:0000313" key="2">
    <source>
        <dbReference type="EMBL" id="HIW71992.1"/>
    </source>
</evidence>
<protein>
    <submittedName>
        <fullName evidence="2">Uncharacterized protein</fullName>
    </submittedName>
</protein>
<evidence type="ECO:0000313" key="3">
    <source>
        <dbReference type="Proteomes" id="UP000886822"/>
    </source>
</evidence>
<reference evidence="2" key="2">
    <citation type="submission" date="2021-04" db="EMBL/GenBank/DDBJ databases">
        <authorList>
            <person name="Gilroy R."/>
        </authorList>
    </citation>
    <scope>NUCLEOTIDE SEQUENCE</scope>
    <source>
        <strain evidence="2">CHK173-259</strain>
    </source>
</reference>
<reference evidence="2" key="1">
    <citation type="journal article" date="2021" name="PeerJ">
        <title>Extensive microbial diversity within the chicken gut microbiome revealed by metagenomics and culture.</title>
        <authorList>
            <person name="Gilroy R."/>
            <person name="Ravi A."/>
            <person name="Getino M."/>
            <person name="Pursley I."/>
            <person name="Horton D.L."/>
            <person name="Alikhan N.F."/>
            <person name="Baker D."/>
            <person name="Gharbi K."/>
            <person name="Hall N."/>
            <person name="Watson M."/>
            <person name="Adriaenssens E.M."/>
            <person name="Foster-Nyarko E."/>
            <person name="Jarju S."/>
            <person name="Secka A."/>
            <person name="Antonio M."/>
            <person name="Oren A."/>
            <person name="Chaudhuri R.R."/>
            <person name="La Ragione R."/>
            <person name="Hildebrand F."/>
            <person name="Pallen M.J."/>
        </authorList>
    </citation>
    <scope>NUCLEOTIDE SEQUENCE</scope>
    <source>
        <strain evidence="2">CHK173-259</strain>
    </source>
</reference>
<accession>A0A9D1QTJ9</accession>
<dbReference type="EMBL" id="DXGJ01000038">
    <property type="protein sequence ID" value="HIW71992.1"/>
    <property type="molecule type" value="Genomic_DNA"/>
</dbReference>
<organism evidence="2 3">
    <name type="scientific">Candidatus Levilactobacillus faecigallinarum</name>
    <dbReference type="NCBI Taxonomy" id="2838638"/>
    <lineage>
        <taxon>Bacteria</taxon>
        <taxon>Bacillati</taxon>
        <taxon>Bacillota</taxon>
        <taxon>Bacilli</taxon>
        <taxon>Lactobacillales</taxon>
        <taxon>Lactobacillaceae</taxon>
        <taxon>Levilactobacillus</taxon>
    </lineage>
</organism>
<feature type="transmembrane region" description="Helical" evidence="1">
    <location>
        <begin position="21"/>
        <end position="40"/>
    </location>
</feature>
<sequence>MLDRSRRNAPSHTTRGNHRGWLLPDALLALSLVALTLLTTNQAVTQLERRAAAERVALQRARDQRDVWLLHQVTP</sequence>
<dbReference type="AlphaFoldDB" id="A0A9D1QTJ9"/>